<accession>A0ABT2J9U5</accession>
<dbReference type="NCBIfam" id="TIGR01445">
    <property type="entry name" value="intein_Nterm"/>
    <property type="match status" value="1"/>
</dbReference>
<dbReference type="SMART" id="SM00306">
    <property type="entry name" value="HintN"/>
    <property type="match status" value="1"/>
</dbReference>
<comment type="caution">
    <text evidence="2">The sequence shown here is derived from an EMBL/GenBank/DDBJ whole genome shotgun (WGS) entry which is preliminary data.</text>
</comment>
<dbReference type="Pfam" id="PF07591">
    <property type="entry name" value="PT-HINT"/>
    <property type="match status" value="1"/>
</dbReference>
<evidence type="ECO:0000313" key="2">
    <source>
        <dbReference type="EMBL" id="MCT2584638.1"/>
    </source>
</evidence>
<dbReference type="InterPro" id="IPR003587">
    <property type="entry name" value="Hint_dom_N"/>
</dbReference>
<dbReference type="InterPro" id="IPR006141">
    <property type="entry name" value="Intein_N"/>
</dbReference>
<protein>
    <recommendedName>
        <fullName evidence="1">Hint domain-containing protein</fullName>
    </recommendedName>
</protein>
<feature type="domain" description="Hint" evidence="1">
    <location>
        <begin position="117"/>
        <end position="213"/>
    </location>
</feature>
<proteinExistence type="predicted"/>
<dbReference type="RefSeq" id="WP_260192029.1">
    <property type="nucleotide sequence ID" value="NZ_JAFFZE010000012.1"/>
</dbReference>
<evidence type="ECO:0000313" key="3">
    <source>
        <dbReference type="Proteomes" id="UP001156441"/>
    </source>
</evidence>
<organism evidence="2 3">
    <name type="scientific">Actinophytocola gossypii</name>
    <dbReference type="NCBI Taxonomy" id="2812003"/>
    <lineage>
        <taxon>Bacteria</taxon>
        <taxon>Bacillati</taxon>
        <taxon>Actinomycetota</taxon>
        <taxon>Actinomycetes</taxon>
        <taxon>Pseudonocardiales</taxon>
        <taxon>Pseudonocardiaceae</taxon>
    </lineage>
</organism>
<name>A0ABT2J9U5_9PSEU</name>
<dbReference type="PROSITE" id="PS50817">
    <property type="entry name" value="INTEIN_N_TER"/>
    <property type="match status" value="1"/>
</dbReference>
<sequence>MLDDDPETRRTRLKPYLIDAAGTNRKDDDYGQIRAAFCHEFPDDPLCIPYEPPSGSGVEHFLLDLCGIVLDYCDAANAGLYLNEGDYVNAAISGAATPPVLGVFATIGKWIGKAGKACSFTGDTHVLMADGSTKPIKDVEVGDQVQATDPETGKSGARTVTAVWHHLDTVLDLVTEDGATVTTTEDHPYWNATDHQWQQAQHLDPGDHLLTADGTTVRVGGLRLATTRSEATYNLTVSDIHTYYVVADEELLLVHNSCPPILDSTFQFPGAGRGGKNVKNFVGPPEFDRAGCERQ</sequence>
<reference evidence="2 3" key="1">
    <citation type="submission" date="2021-02" db="EMBL/GenBank/DDBJ databases">
        <title>Actinophytocola xerophila sp. nov., isolated from soil of cotton cropping field.</title>
        <authorList>
            <person name="Huang R."/>
            <person name="Chen X."/>
            <person name="Ge X."/>
            <person name="Liu W."/>
        </authorList>
    </citation>
    <scope>NUCLEOTIDE SEQUENCE [LARGE SCALE GENOMIC DNA]</scope>
    <source>
        <strain evidence="2 3">S1-96</strain>
    </source>
</reference>
<gene>
    <name evidence="2" type="ORF">JT362_16075</name>
</gene>
<dbReference type="SUPFAM" id="SSF51294">
    <property type="entry name" value="Hedgehog/intein (Hint) domain"/>
    <property type="match status" value="1"/>
</dbReference>
<dbReference type="CDD" id="cd00081">
    <property type="entry name" value="Hint"/>
    <property type="match status" value="1"/>
</dbReference>
<dbReference type="CDD" id="cd20745">
    <property type="entry name" value="FIX_RhsA_AHH_HNH-like"/>
    <property type="match status" value="1"/>
</dbReference>
<dbReference type="Gene3D" id="2.170.16.10">
    <property type="entry name" value="Hedgehog/Intein (Hint) domain"/>
    <property type="match status" value="1"/>
</dbReference>
<dbReference type="EMBL" id="JAFFZE010000012">
    <property type="protein sequence ID" value="MCT2584638.1"/>
    <property type="molecule type" value="Genomic_DNA"/>
</dbReference>
<evidence type="ECO:0000259" key="1">
    <source>
        <dbReference type="SMART" id="SM00306"/>
    </source>
</evidence>
<dbReference type="InterPro" id="IPR036844">
    <property type="entry name" value="Hint_dom_sf"/>
</dbReference>
<keyword evidence="3" id="KW-1185">Reference proteome</keyword>
<dbReference type="Proteomes" id="UP001156441">
    <property type="component" value="Unassembled WGS sequence"/>
</dbReference>